<sequence>MFEINKYFENLILIFLLLTNTSTTNNLLRNGDFSQLDLHGQPTHWNIHIGQGNNSTKILPKKYLSFNVLQISVYTNQILVTLTQTIQLEQNTNKTLLLISFWYKTWIKFSSGSIRLEFYDKLNKKISNEYLKSLSSNLTWTSIQIKKSLATNASSAKFIIRMFHCLGNVLFTNISIEQIHSWTNPTFLIYPKQDGTIFLQWNFTNNKNIYYYNIYRGNGILSKLNYTIHLLITIPTMFSYGNNIYESMFTDHFIELNTIYTYQVIAYDSNQTIIHKTILKIGEVDSKREYNNITLFIAFPRSNGIHLSWKLKSTSLAKFILIYNGIDSISNINKKQLIGNYSV</sequence>
<proteinExistence type="predicted"/>
<dbReference type="Proteomes" id="UP000663881">
    <property type="component" value="Unassembled WGS sequence"/>
</dbReference>
<evidence type="ECO:0000313" key="2">
    <source>
        <dbReference type="EMBL" id="CAF4175239.1"/>
    </source>
</evidence>
<protein>
    <submittedName>
        <fullName evidence="2">Uncharacterized protein</fullName>
    </submittedName>
</protein>
<accession>A0A819ZNT2</accession>
<keyword evidence="1" id="KW-0732">Signal</keyword>
<feature type="signal peptide" evidence="1">
    <location>
        <begin position="1"/>
        <end position="24"/>
    </location>
</feature>
<feature type="non-terminal residue" evidence="2">
    <location>
        <position position="1"/>
    </location>
</feature>
<dbReference type="AlphaFoldDB" id="A0A819ZNT2"/>
<evidence type="ECO:0000256" key="1">
    <source>
        <dbReference type="SAM" id="SignalP"/>
    </source>
</evidence>
<feature type="chain" id="PRO_5032915655" evidence="1">
    <location>
        <begin position="25"/>
        <end position="343"/>
    </location>
</feature>
<organism evidence="2 3">
    <name type="scientific">Adineta steineri</name>
    <dbReference type="NCBI Taxonomy" id="433720"/>
    <lineage>
        <taxon>Eukaryota</taxon>
        <taxon>Metazoa</taxon>
        <taxon>Spiralia</taxon>
        <taxon>Gnathifera</taxon>
        <taxon>Rotifera</taxon>
        <taxon>Eurotatoria</taxon>
        <taxon>Bdelloidea</taxon>
        <taxon>Adinetida</taxon>
        <taxon>Adinetidae</taxon>
        <taxon>Adineta</taxon>
    </lineage>
</organism>
<dbReference type="Gene3D" id="2.60.40.10">
    <property type="entry name" value="Immunoglobulins"/>
    <property type="match status" value="1"/>
</dbReference>
<dbReference type="InterPro" id="IPR013783">
    <property type="entry name" value="Ig-like_fold"/>
</dbReference>
<gene>
    <name evidence="2" type="ORF">OKA104_LOCUS39577</name>
</gene>
<evidence type="ECO:0000313" key="3">
    <source>
        <dbReference type="Proteomes" id="UP000663881"/>
    </source>
</evidence>
<dbReference type="EMBL" id="CAJOAY010007872">
    <property type="protein sequence ID" value="CAF4175239.1"/>
    <property type="molecule type" value="Genomic_DNA"/>
</dbReference>
<feature type="non-terminal residue" evidence="2">
    <location>
        <position position="343"/>
    </location>
</feature>
<dbReference type="Gene3D" id="2.60.120.260">
    <property type="entry name" value="Galactose-binding domain-like"/>
    <property type="match status" value="1"/>
</dbReference>
<name>A0A819ZNT2_9BILA</name>
<comment type="caution">
    <text evidence="2">The sequence shown here is derived from an EMBL/GenBank/DDBJ whole genome shotgun (WGS) entry which is preliminary data.</text>
</comment>
<reference evidence="2" key="1">
    <citation type="submission" date="2021-02" db="EMBL/GenBank/DDBJ databases">
        <authorList>
            <person name="Nowell W R."/>
        </authorList>
    </citation>
    <scope>NUCLEOTIDE SEQUENCE</scope>
</reference>